<name>A0A4R6AMM6_9RHOB</name>
<evidence type="ECO:0000256" key="2">
    <source>
        <dbReference type="ARBA" id="ARBA00005001"/>
    </source>
</evidence>
<feature type="transmembrane region" description="Helical" evidence="12">
    <location>
        <begin position="423"/>
        <end position="445"/>
    </location>
</feature>
<dbReference type="Pfam" id="PF13632">
    <property type="entry name" value="Glyco_trans_2_3"/>
    <property type="match status" value="1"/>
</dbReference>
<dbReference type="InterPro" id="IPR050321">
    <property type="entry name" value="Glycosyltr_2/OpgH_subfam"/>
</dbReference>
<feature type="transmembrane region" description="Helical" evidence="12">
    <location>
        <begin position="465"/>
        <end position="491"/>
    </location>
</feature>
<comment type="pathway">
    <text evidence="2">Glycan metabolism; osmoregulated periplasmic glucan (OPG) biosynthesis.</text>
</comment>
<evidence type="ECO:0000256" key="8">
    <source>
        <dbReference type="ARBA" id="ARBA00022679"/>
    </source>
</evidence>
<dbReference type="NCBIfam" id="NF003962">
    <property type="entry name" value="PRK05454.2-5"/>
    <property type="match status" value="1"/>
</dbReference>
<dbReference type="GO" id="GO:0016758">
    <property type="term" value="F:hexosyltransferase activity"/>
    <property type="evidence" value="ECO:0007669"/>
    <property type="project" value="TreeGrafter"/>
</dbReference>
<keyword evidence="5" id="KW-1003">Cell membrane</keyword>
<dbReference type="NCBIfam" id="NF003958">
    <property type="entry name" value="PRK05454.2-1"/>
    <property type="match status" value="1"/>
</dbReference>
<accession>A0A4R6AMM6</accession>
<feature type="transmembrane region" description="Helical" evidence="12">
    <location>
        <begin position="538"/>
        <end position="563"/>
    </location>
</feature>
<feature type="transmembrane region" description="Helical" evidence="12">
    <location>
        <begin position="512"/>
        <end position="532"/>
    </location>
</feature>
<keyword evidence="6" id="KW-0997">Cell inner membrane</keyword>
<evidence type="ECO:0000256" key="11">
    <source>
        <dbReference type="ARBA" id="ARBA00023136"/>
    </source>
</evidence>
<keyword evidence="7" id="KW-0328">Glycosyltransferase</keyword>
<dbReference type="PANTHER" id="PTHR43867">
    <property type="entry name" value="CELLULOSE SYNTHASE CATALYTIC SUBUNIT A [UDP-FORMING]"/>
    <property type="match status" value="1"/>
</dbReference>
<evidence type="ECO:0000313" key="14">
    <source>
        <dbReference type="EMBL" id="TDL84705.1"/>
    </source>
</evidence>
<feature type="transmembrane region" description="Helical" evidence="12">
    <location>
        <begin position="31"/>
        <end position="51"/>
    </location>
</feature>
<keyword evidence="15" id="KW-1185">Reference proteome</keyword>
<dbReference type="EMBL" id="SMZO01000059">
    <property type="protein sequence ID" value="TDL84705.1"/>
    <property type="molecule type" value="Genomic_DNA"/>
</dbReference>
<reference evidence="14 15" key="1">
    <citation type="submission" date="2019-03" db="EMBL/GenBank/DDBJ databases">
        <title>Rhodobacteraceae bacterium SM1902, a new member of the family Rhodobacteraceae isolated from Yantai.</title>
        <authorList>
            <person name="Sun Y."/>
        </authorList>
    </citation>
    <scope>NUCLEOTIDE SEQUENCE [LARGE SCALE GENOMIC DNA]</scope>
    <source>
        <strain evidence="14 15">SM1902</strain>
    </source>
</reference>
<sequence>MSAQPVILNSDTSGSLHDKGQIWSVARRRRVMLTLVVLTCAVLMAGMLRIMSYEGFAATEWAMLLPFGLTLPWLAIGFWNAVLGLVLTLRHADPAKHVTPQLRRVTGDEPITARTAIVMPIRNETAEGALARFEAVQRDIATSPWAAKFDFHVLSDSSDPSICVREERLVAEWQSRAPGVRLFYRRRTDNAGFKAGNIAEFTRRCRDQYDFFLPLDADSVMGASAVLRLVRVLQASPEIGMLQGLVVGTPSRTFFTRAFQYGMRHGMRSFTLGSAWWQADCGPNWGHNILIRMAPFNDHCLLEQIPGTGPLSGDIMSHDQVEAVLMRRAGFETRVVAEEDESFEDNPPSLPDFIKRELRWCNGNMQYLRLLRMPGLLPLSRVQLALAILMYVSPAAWFAFILMGAALAGTGTQLSGVPVAEGLALFAVIMTLSLAPKIMGLAQVLTSNAQSRRYGGRLRVIIGGGIEFVFSFLLAPAVAFAITLGVIRLLLGSRMAWDAQARDRDRLRWNEAFRSLWPQTLAGICLGTYLAWVAPWTLFFAAPVLAALLFAIPVAVVTTIPALGSFTCRAGVFDLPEERRQRDSQPERSAIRAAA</sequence>
<comment type="similarity">
    <text evidence="3">Belongs to the glycosyltransferase 2 family. OpgH subfamily.</text>
</comment>
<evidence type="ECO:0000256" key="1">
    <source>
        <dbReference type="ARBA" id="ARBA00004429"/>
    </source>
</evidence>
<evidence type="ECO:0000256" key="6">
    <source>
        <dbReference type="ARBA" id="ARBA00022519"/>
    </source>
</evidence>
<dbReference type="PANTHER" id="PTHR43867:SF5">
    <property type="entry name" value="GLUCANS BIOSYNTHESIS GLUCOSYLTRANSFERASE H"/>
    <property type="match status" value="1"/>
</dbReference>
<dbReference type="Gene3D" id="3.90.550.10">
    <property type="entry name" value="Spore Coat Polysaccharide Biosynthesis Protein SpsA, Chain A"/>
    <property type="match status" value="1"/>
</dbReference>
<dbReference type="InterPro" id="IPR001173">
    <property type="entry name" value="Glyco_trans_2-like"/>
</dbReference>
<dbReference type="AlphaFoldDB" id="A0A4R6AMM6"/>
<dbReference type="OrthoDB" id="9775281at2"/>
<evidence type="ECO:0000313" key="15">
    <source>
        <dbReference type="Proteomes" id="UP000294562"/>
    </source>
</evidence>
<evidence type="ECO:0000256" key="12">
    <source>
        <dbReference type="SAM" id="Phobius"/>
    </source>
</evidence>
<keyword evidence="8 14" id="KW-0808">Transferase</keyword>
<dbReference type="Proteomes" id="UP000294562">
    <property type="component" value="Unassembled WGS sequence"/>
</dbReference>
<evidence type="ECO:0000256" key="5">
    <source>
        <dbReference type="ARBA" id="ARBA00022475"/>
    </source>
</evidence>
<organism evidence="14 15">
    <name type="scientific">Meridianimarinicoccus aquatilis</name>
    <dbReference type="NCBI Taxonomy" id="2552766"/>
    <lineage>
        <taxon>Bacteria</taxon>
        <taxon>Pseudomonadati</taxon>
        <taxon>Pseudomonadota</taxon>
        <taxon>Alphaproteobacteria</taxon>
        <taxon>Rhodobacterales</taxon>
        <taxon>Paracoccaceae</taxon>
        <taxon>Meridianimarinicoccus</taxon>
    </lineage>
</organism>
<protein>
    <recommendedName>
        <fullName evidence="4">Glucans biosynthesis glucosyltransferase H</fullName>
    </recommendedName>
</protein>
<feature type="domain" description="Glycosyltransferase 2-like" evidence="13">
    <location>
        <begin position="213"/>
        <end position="407"/>
    </location>
</feature>
<evidence type="ECO:0000256" key="7">
    <source>
        <dbReference type="ARBA" id="ARBA00022676"/>
    </source>
</evidence>
<evidence type="ECO:0000256" key="10">
    <source>
        <dbReference type="ARBA" id="ARBA00022989"/>
    </source>
</evidence>
<feature type="transmembrane region" description="Helical" evidence="12">
    <location>
        <begin position="71"/>
        <end position="89"/>
    </location>
</feature>
<dbReference type="InterPro" id="IPR029044">
    <property type="entry name" value="Nucleotide-diphossugar_trans"/>
</dbReference>
<dbReference type="SUPFAM" id="SSF53448">
    <property type="entry name" value="Nucleotide-diphospho-sugar transferases"/>
    <property type="match status" value="1"/>
</dbReference>
<evidence type="ECO:0000256" key="3">
    <source>
        <dbReference type="ARBA" id="ARBA00009337"/>
    </source>
</evidence>
<keyword evidence="10 12" id="KW-1133">Transmembrane helix</keyword>
<proteinExistence type="inferred from homology"/>
<dbReference type="RefSeq" id="WP_133344097.1">
    <property type="nucleotide sequence ID" value="NZ_SMZO01000059.1"/>
</dbReference>
<evidence type="ECO:0000256" key="4">
    <source>
        <dbReference type="ARBA" id="ARBA00020585"/>
    </source>
</evidence>
<comment type="caution">
    <text evidence="14">The sequence shown here is derived from an EMBL/GenBank/DDBJ whole genome shotgun (WGS) entry which is preliminary data.</text>
</comment>
<comment type="subcellular location">
    <subcellularLocation>
        <location evidence="1">Cell inner membrane</location>
        <topology evidence="1">Multi-pass membrane protein</topology>
    </subcellularLocation>
</comment>
<gene>
    <name evidence="14" type="primary">mdoH</name>
    <name evidence="14" type="ORF">E2L05_17410</name>
</gene>
<dbReference type="GO" id="GO:0005886">
    <property type="term" value="C:plasma membrane"/>
    <property type="evidence" value="ECO:0007669"/>
    <property type="project" value="UniProtKB-SubCell"/>
</dbReference>
<evidence type="ECO:0000259" key="13">
    <source>
        <dbReference type="Pfam" id="PF13632"/>
    </source>
</evidence>
<keyword evidence="9 12" id="KW-0812">Transmembrane</keyword>
<keyword evidence="11 12" id="KW-0472">Membrane</keyword>
<evidence type="ECO:0000256" key="9">
    <source>
        <dbReference type="ARBA" id="ARBA00022692"/>
    </source>
</evidence>